<feature type="region of interest" description="Disordered" evidence="2">
    <location>
        <begin position="475"/>
        <end position="506"/>
    </location>
</feature>
<dbReference type="InterPro" id="IPR050645">
    <property type="entry name" value="Histidine_acid_phosphatase"/>
</dbReference>
<dbReference type="InterPro" id="IPR029033">
    <property type="entry name" value="His_PPase_superfam"/>
</dbReference>
<dbReference type="PANTHER" id="PTHR11567:SF127">
    <property type="entry name" value="HISTIDINE ACID PHOSPHATASE"/>
    <property type="match status" value="1"/>
</dbReference>
<proteinExistence type="inferred from homology"/>
<dbReference type="SUPFAM" id="SSF53254">
    <property type="entry name" value="Phosphoglycerate mutase-like"/>
    <property type="match status" value="1"/>
</dbReference>
<evidence type="ECO:0000256" key="1">
    <source>
        <dbReference type="ARBA" id="ARBA00005375"/>
    </source>
</evidence>
<keyword evidence="3" id="KW-0812">Transmembrane</keyword>
<evidence type="ECO:0000256" key="3">
    <source>
        <dbReference type="SAM" id="Phobius"/>
    </source>
</evidence>
<keyword evidence="3" id="KW-0472">Membrane</keyword>
<evidence type="ECO:0000313" key="4">
    <source>
        <dbReference type="EMBL" id="KAL1592128.1"/>
    </source>
</evidence>
<gene>
    <name evidence="4" type="ORF">SLS59_009896</name>
</gene>
<keyword evidence="3" id="KW-1133">Transmembrane helix</keyword>
<comment type="caution">
    <text evidence="4">The sequence shown here is derived from an EMBL/GenBank/DDBJ whole genome shotgun (WGS) entry which is preliminary data.</text>
</comment>
<feature type="transmembrane region" description="Helical" evidence="3">
    <location>
        <begin position="378"/>
        <end position="405"/>
    </location>
</feature>
<comment type="similarity">
    <text evidence="1">Belongs to the histidine acid phosphatase family.</text>
</comment>
<dbReference type="Pfam" id="PF00328">
    <property type="entry name" value="His_Phos_2"/>
    <property type="match status" value="1"/>
</dbReference>
<accession>A0ABR3QJL2</accession>
<evidence type="ECO:0000313" key="5">
    <source>
        <dbReference type="Proteomes" id="UP001521222"/>
    </source>
</evidence>
<organism evidence="4 5">
    <name type="scientific">Nothophoma quercina</name>
    <dbReference type="NCBI Taxonomy" id="749835"/>
    <lineage>
        <taxon>Eukaryota</taxon>
        <taxon>Fungi</taxon>
        <taxon>Dikarya</taxon>
        <taxon>Ascomycota</taxon>
        <taxon>Pezizomycotina</taxon>
        <taxon>Dothideomycetes</taxon>
        <taxon>Pleosporomycetidae</taxon>
        <taxon>Pleosporales</taxon>
        <taxon>Pleosporineae</taxon>
        <taxon>Didymellaceae</taxon>
        <taxon>Nothophoma</taxon>
    </lineage>
</organism>
<evidence type="ECO:0000256" key="2">
    <source>
        <dbReference type="SAM" id="MobiDB-lite"/>
    </source>
</evidence>
<evidence type="ECO:0008006" key="6">
    <source>
        <dbReference type="Google" id="ProtNLM"/>
    </source>
</evidence>
<dbReference type="PANTHER" id="PTHR11567">
    <property type="entry name" value="ACID PHOSPHATASE-RELATED"/>
    <property type="match status" value="1"/>
</dbReference>
<dbReference type="Proteomes" id="UP001521222">
    <property type="component" value="Unassembled WGS sequence"/>
</dbReference>
<dbReference type="Gene3D" id="3.40.50.1240">
    <property type="entry name" value="Phosphoglycerate mutase-like"/>
    <property type="match status" value="1"/>
</dbReference>
<feature type="compositionally biased region" description="Basic and acidic residues" evidence="2">
    <location>
        <begin position="475"/>
        <end position="493"/>
    </location>
</feature>
<protein>
    <recommendedName>
        <fullName evidence="6">Histidine acid phosphatase</fullName>
    </recommendedName>
</protein>
<dbReference type="EMBL" id="JAKIXB020000049">
    <property type="protein sequence ID" value="KAL1592128.1"/>
    <property type="molecule type" value="Genomic_DNA"/>
</dbReference>
<sequence>MSVDILNNDQISVQTLDKEYLVASAQAFMQGMYPPNTLGNSTGLGDATGLLADGTTIQAPLNGYQYATVHSFNEYAYNSIYIAGTQNCPAAKVESLQYTVSDDFKTTKAISKETYDLLQTSWFQGHLLDDQVNYDHSLDIWDWLSYQYTHNRTIYERLTGNPVYTGVYNATRYYADEYAWNFWGNTASSNNDTDTQAIGGMTLAKQILFQLQNLVIDRKNHSTSTPGSSQPLNILFGEKDPMISLMSLMLMDARDNNFRAIPPYASAMIFELFSTGSNDTFPTNEDDLWVQFYYHNGTTDYKGQLTAFPMFTHGPSQTQMKWSDFQMMFEEITMPTLPEWCATCSSPALFCTGVDSDTILVTNPKSQSNSNGHAVSPAVAGVIGAVVTLAVAGLLFALAMLAGGVRLHRVQRRPKSELGGFKGSSKLASDPDVANLSKGGAMPAGIVSFGATNTTDPRTRHERVGSWELRQKEFGKDIGDEFPSPRESFDHIDAMTSKPVQPRESV</sequence>
<dbReference type="InterPro" id="IPR000560">
    <property type="entry name" value="His_Pase_clade-2"/>
</dbReference>
<reference evidence="4 5" key="1">
    <citation type="submission" date="2024-02" db="EMBL/GenBank/DDBJ databases">
        <title>De novo assembly and annotation of 12 fungi associated with fruit tree decline syndrome in Ontario, Canada.</title>
        <authorList>
            <person name="Sulman M."/>
            <person name="Ellouze W."/>
            <person name="Ilyukhin E."/>
        </authorList>
    </citation>
    <scope>NUCLEOTIDE SEQUENCE [LARGE SCALE GENOMIC DNA]</scope>
    <source>
        <strain evidence="4 5">M97-236</strain>
    </source>
</reference>
<keyword evidence="5" id="KW-1185">Reference proteome</keyword>
<name>A0ABR3QJL2_9PLEO</name>